<sequence>MSKKNLLRVSLFFNAAAIIAGAVIFLKQGGWVYLANGPSKVAADQPKENSVIKIKKDSFEVNDKQSKEVVFAGDSHTDHFEWGEYFDGITVANRGISGDTSDGLLKRIDQVTELNPQKVFLMIGINDIQQDIPVETIEKNYKKIIQKIKEANPKTQIYVQSVFPVAGELYENNQFKRSKPINETVAKLNKKLVQLEGVTFLNVAELFGNELAEEYSVDGLHLSKEGYEVWLSEIEEYAKD</sequence>
<keyword evidence="1" id="KW-1133">Transmembrane helix</keyword>
<evidence type="ECO:0000256" key="1">
    <source>
        <dbReference type="SAM" id="Phobius"/>
    </source>
</evidence>
<feature type="domain" description="SGNH hydrolase-type esterase" evidence="2">
    <location>
        <begin position="88"/>
        <end position="229"/>
    </location>
</feature>
<dbReference type="RefSeq" id="WP_177192507.1">
    <property type="nucleotide sequence ID" value="NZ_FOXW01000004.1"/>
</dbReference>
<dbReference type="AlphaFoldDB" id="A0A1I5X3B8"/>
<dbReference type="PANTHER" id="PTHR30383:SF5">
    <property type="entry name" value="SGNH HYDROLASE-TYPE ESTERASE DOMAIN-CONTAINING PROTEIN"/>
    <property type="match status" value="1"/>
</dbReference>
<name>A0A1I5X3B8_9LACT</name>
<dbReference type="PANTHER" id="PTHR30383">
    <property type="entry name" value="THIOESTERASE 1/PROTEASE 1/LYSOPHOSPHOLIPASE L1"/>
    <property type="match status" value="1"/>
</dbReference>
<dbReference type="InterPro" id="IPR051532">
    <property type="entry name" value="Ester_Hydrolysis_Enzymes"/>
</dbReference>
<accession>A0A1I5X3B8</accession>
<dbReference type="Gene3D" id="3.40.50.1110">
    <property type="entry name" value="SGNH hydrolase"/>
    <property type="match status" value="1"/>
</dbReference>
<feature type="transmembrane region" description="Helical" evidence="1">
    <location>
        <begin position="6"/>
        <end position="26"/>
    </location>
</feature>
<dbReference type="InterPro" id="IPR013830">
    <property type="entry name" value="SGNH_hydro"/>
</dbReference>
<evidence type="ECO:0000313" key="3">
    <source>
        <dbReference type="EMBL" id="SFQ26469.1"/>
    </source>
</evidence>
<dbReference type="Pfam" id="PF13472">
    <property type="entry name" value="Lipase_GDSL_2"/>
    <property type="match status" value="1"/>
</dbReference>
<dbReference type="STRING" id="82801.SAMN04488506_1161"/>
<proteinExistence type="predicted"/>
<dbReference type="GO" id="GO:0004622">
    <property type="term" value="F:phosphatidylcholine lysophospholipase activity"/>
    <property type="evidence" value="ECO:0007669"/>
    <property type="project" value="TreeGrafter"/>
</dbReference>
<dbReference type="InterPro" id="IPR036514">
    <property type="entry name" value="SGNH_hydro_sf"/>
</dbReference>
<dbReference type="Proteomes" id="UP000199136">
    <property type="component" value="Unassembled WGS sequence"/>
</dbReference>
<keyword evidence="1" id="KW-0812">Transmembrane</keyword>
<keyword evidence="1" id="KW-0472">Membrane</keyword>
<keyword evidence="4" id="KW-1185">Reference proteome</keyword>
<dbReference type="SUPFAM" id="SSF52266">
    <property type="entry name" value="SGNH hydrolase"/>
    <property type="match status" value="1"/>
</dbReference>
<reference evidence="3 4" key="1">
    <citation type="submission" date="2016-10" db="EMBL/GenBank/DDBJ databases">
        <authorList>
            <person name="de Groot N.N."/>
        </authorList>
    </citation>
    <scope>NUCLEOTIDE SEQUENCE [LARGE SCALE GENOMIC DNA]</scope>
    <source>
        <strain evidence="3 4">DSM 20581</strain>
    </source>
</reference>
<evidence type="ECO:0000259" key="2">
    <source>
        <dbReference type="Pfam" id="PF13472"/>
    </source>
</evidence>
<organism evidence="3 4">
    <name type="scientific">Desemzia incerta</name>
    <dbReference type="NCBI Taxonomy" id="82801"/>
    <lineage>
        <taxon>Bacteria</taxon>
        <taxon>Bacillati</taxon>
        <taxon>Bacillota</taxon>
        <taxon>Bacilli</taxon>
        <taxon>Lactobacillales</taxon>
        <taxon>Carnobacteriaceae</taxon>
        <taxon>Desemzia</taxon>
    </lineage>
</organism>
<gene>
    <name evidence="3" type="ORF">SAMN04488506_1161</name>
</gene>
<dbReference type="EMBL" id="FOXW01000004">
    <property type="protein sequence ID" value="SFQ26469.1"/>
    <property type="molecule type" value="Genomic_DNA"/>
</dbReference>
<evidence type="ECO:0000313" key="4">
    <source>
        <dbReference type="Proteomes" id="UP000199136"/>
    </source>
</evidence>
<protein>
    <submittedName>
        <fullName evidence="3">Lysophospholipase L1</fullName>
    </submittedName>
</protein>